<protein>
    <submittedName>
        <fullName evidence="7">Flagellar biogenesis protein FliO</fullName>
    </submittedName>
</protein>
<keyword evidence="8" id="KW-1185">Reference proteome</keyword>
<keyword evidence="5 6" id="KW-0472">Membrane</keyword>
<proteinExistence type="predicted"/>
<keyword evidence="7" id="KW-0966">Cell projection</keyword>
<dbReference type="Proteomes" id="UP000266693">
    <property type="component" value="Unassembled WGS sequence"/>
</dbReference>
<dbReference type="InterPro" id="IPR022781">
    <property type="entry name" value="Flagellar_biosynth_FliO"/>
</dbReference>
<dbReference type="AlphaFoldDB" id="A0A396S4U7"/>
<keyword evidence="3 6" id="KW-0812">Transmembrane</keyword>
<dbReference type="GO" id="GO:0044781">
    <property type="term" value="P:bacterial-type flagellum organization"/>
    <property type="evidence" value="ECO:0007669"/>
    <property type="project" value="InterPro"/>
</dbReference>
<evidence type="ECO:0000256" key="1">
    <source>
        <dbReference type="ARBA" id="ARBA00004236"/>
    </source>
</evidence>
<evidence type="ECO:0000256" key="6">
    <source>
        <dbReference type="SAM" id="Phobius"/>
    </source>
</evidence>
<feature type="transmembrane region" description="Helical" evidence="6">
    <location>
        <begin position="6"/>
        <end position="27"/>
    </location>
</feature>
<keyword evidence="7" id="KW-0282">Flagellum</keyword>
<sequence>MMTAYILRLLILLPLVAGLAWGALYLWKRMGGGFLPQTRAKRLRVVDAVPLGTAGRLALVEFDDRALLLSVSRAGVTLVAEGKAGAGVEADGVL</sequence>
<evidence type="ECO:0000313" key="7">
    <source>
        <dbReference type="EMBL" id="RHW18455.1"/>
    </source>
</evidence>
<gene>
    <name evidence="7" type="ORF">D1610_08395</name>
</gene>
<keyword evidence="7" id="KW-0969">Cilium</keyword>
<keyword evidence="4 6" id="KW-1133">Transmembrane helix</keyword>
<dbReference type="GO" id="GO:0016020">
    <property type="term" value="C:membrane"/>
    <property type="evidence" value="ECO:0007669"/>
    <property type="project" value="InterPro"/>
</dbReference>
<dbReference type="EMBL" id="QWLV01000002">
    <property type="protein sequence ID" value="RHW18455.1"/>
    <property type="molecule type" value="Genomic_DNA"/>
</dbReference>
<evidence type="ECO:0000256" key="4">
    <source>
        <dbReference type="ARBA" id="ARBA00022989"/>
    </source>
</evidence>
<evidence type="ECO:0000256" key="2">
    <source>
        <dbReference type="ARBA" id="ARBA00022475"/>
    </source>
</evidence>
<reference evidence="7 8" key="1">
    <citation type="submission" date="2018-08" db="EMBL/GenBank/DDBJ databases">
        <title>The multiple taxonomic identification of Sphingomonas gilva.</title>
        <authorList>
            <person name="Zhu D."/>
            <person name="Zheng S."/>
        </authorList>
    </citation>
    <scope>NUCLEOTIDE SEQUENCE [LARGE SCALE GENOMIC DNA]</scope>
    <source>
        <strain evidence="7 8">ZDH117</strain>
    </source>
</reference>
<accession>A0A396S4U7</accession>
<dbReference type="OrthoDB" id="7409867at2"/>
<organism evidence="7 8">
    <name type="scientific">Sphingomonas gilva</name>
    <dbReference type="NCBI Taxonomy" id="2305907"/>
    <lineage>
        <taxon>Bacteria</taxon>
        <taxon>Pseudomonadati</taxon>
        <taxon>Pseudomonadota</taxon>
        <taxon>Alphaproteobacteria</taxon>
        <taxon>Sphingomonadales</taxon>
        <taxon>Sphingomonadaceae</taxon>
        <taxon>Sphingomonas</taxon>
    </lineage>
</organism>
<evidence type="ECO:0000313" key="8">
    <source>
        <dbReference type="Proteomes" id="UP000266693"/>
    </source>
</evidence>
<comment type="caution">
    <text evidence="7">The sequence shown here is derived from an EMBL/GenBank/DDBJ whole genome shotgun (WGS) entry which is preliminary data.</text>
</comment>
<keyword evidence="2" id="KW-1003">Cell membrane</keyword>
<dbReference type="Pfam" id="PF04347">
    <property type="entry name" value="FliO"/>
    <property type="match status" value="1"/>
</dbReference>
<evidence type="ECO:0000256" key="5">
    <source>
        <dbReference type="ARBA" id="ARBA00023136"/>
    </source>
</evidence>
<name>A0A396S4U7_9SPHN</name>
<comment type="subcellular location">
    <subcellularLocation>
        <location evidence="1">Cell membrane</location>
    </subcellularLocation>
</comment>
<dbReference type="RefSeq" id="WP_118863645.1">
    <property type="nucleotide sequence ID" value="NZ_QWLV01000002.1"/>
</dbReference>
<evidence type="ECO:0000256" key="3">
    <source>
        <dbReference type="ARBA" id="ARBA00022692"/>
    </source>
</evidence>